<feature type="domain" description="3-octaprenyl-4-hydroxybenzoate carboxy-lyase-like C-terminal" evidence="4">
    <location>
        <begin position="302"/>
        <end position="416"/>
    </location>
</feature>
<dbReference type="InterPro" id="IPR049383">
    <property type="entry name" value="UbiD-like_N"/>
</dbReference>
<organism evidence="5">
    <name type="scientific">Acididesulfobacillus acetoxydans</name>
    <dbReference type="NCBI Taxonomy" id="1561005"/>
    <lineage>
        <taxon>Bacteria</taxon>
        <taxon>Bacillati</taxon>
        <taxon>Bacillota</taxon>
        <taxon>Clostridia</taxon>
        <taxon>Eubacteriales</taxon>
        <taxon>Peptococcaceae</taxon>
        <taxon>Acididesulfobacillus</taxon>
    </lineage>
</organism>
<dbReference type="Proteomes" id="UP001071230">
    <property type="component" value="Unassembled WGS sequence"/>
</dbReference>
<evidence type="ECO:0000256" key="1">
    <source>
        <dbReference type="ARBA" id="ARBA00010021"/>
    </source>
</evidence>
<feature type="domain" description="3-octaprenyl-4-hydroxybenzoate carboxy-lyase-like N-terminal" evidence="3">
    <location>
        <begin position="7"/>
        <end position="84"/>
    </location>
</feature>
<comment type="similarity">
    <text evidence="1">Belongs to the UbiD family.</text>
</comment>
<evidence type="ECO:0000313" key="7">
    <source>
        <dbReference type="Proteomes" id="UP001071230"/>
    </source>
</evidence>
<reference evidence="5" key="2">
    <citation type="submission" date="2020-01" db="EMBL/GenBank/DDBJ databases">
        <authorList>
            <person name="Hornung B."/>
        </authorList>
    </citation>
    <scope>NUCLEOTIDE SEQUENCE</scope>
    <source>
        <strain evidence="5">PacBioINE</strain>
    </source>
</reference>
<dbReference type="EC" id="4.1.1.98" evidence="5"/>
<evidence type="ECO:0000313" key="5">
    <source>
        <dbReference type="EMBL" id="CAA7601029.1"/>
    </source>
</evidence>
<dbReference type="Gene3D" id="3.40.1670.10">
    <property type="entry name" value="UbiD C-terminal domain-like"/>
    <property type="match status" value="1"/>
</dbReference>
<accession>A0A8S0W7Q7</accession>
<dbReference type="Pfam" id="PF20695">
    <property type="entry name" value="UbiD_N"/>
    <property type="match status" value="1"/>
</dbReference>
<dbReference type="Pfam" id="PF01977">
    <property type="entry name" value="UbiD"/>
    <property type="match status" value="1"/>
</dbReference>
<reference evidence="6" key="1">
    <citation type="submission" date="2014-11" db="EMBL/GenBank/DDBJ databases">
        <authorList>
            <person name="Hornung B.V."/>
        </authorList>
    </citation>
    <scope>NUCLEOTIDE SEQUENCE</scope>
    <source>
        <strain evidence="6">INE</strain>
    </source>
</reference>
<dbReference type="AlphaFoldDB" id="A0A8S0W7Q7"/>
<dbReference type="InterPro" id="IPR049381">
    <property type="entry name" value="UbiD-like_C"/>
</dbReference>
<proteinExistence type="inferred from homology"/>
<keyword evidence="5" id="KW-0456">Lyase</keyword>
<evidence type="ECO:0000259" key="2">
    <source>
        <dbReference type="Pfam" id="PF01977"/>
    </source>
</evidence>
<dbReference type="PANTHER" id="PTHR30108">
    <property type="entry name" value="3-OCTAPRENYL-4-HYDROXYBENZOATE CARBOXY-LYASE-RELATED"/>
    <property type="match status" value="1"/>
</dbReference>
<dbReference type="Proteomes" id="UP000836597">
    <property type="component" value="Chromosome"/>
</dbReference>
<evidence type="ECO:0000259" key="3">
    <source>
        <dbReference type="Pfam" id="PF20695"/>
    </source>
</evidence>
<dbReference type="KEGG" id="aacx:DEACI_1682"/>
<sequence>MDLRNFLKELEAHSELERFGRPVSLQYQLGDILFTLEQKGLGAGLFLEVGKSMPVVGGILASPRRIALALGCRREEIVDRCLAALTQPCPPKRVEKAACQEVVFRDEEVDLGFLPVPVHARRDRGPFITAGVVVSKDPETGCQNLSFQRMQVKGKNKLGIMINEWRHLRDFYRKAELQGESLPISVAIGVNPCIMMAAGFRYDGDEMELAGALAGEELPVSKSVTNDILVPADAEIIIEGVIEPHAREEEGPLGEFTGHYSKAWPSPVLRVKAMSMRKNPIYQTIAGASFEHVNLGNVLPREPILKQFVTYASGNVKALHLPPYGSGFLALIALEKTNPGEPKNVALAALVSHVNIKAVIVVDPDIDIFNPHEVLWALTTRVRPDLDVFTVPGAQGHELDPTSDDRGVLCKVGIDATQLEKNSGFERVRYRNVNLDDVR</sequence>
<dbReference type="EMBL" id="CDGJ01000036">
    <property type="protein sequence ID" value="CEJ06903.1"/>
    <property type="molecule type" value="Genomic_DNA"/>
</dbReference>
<dbReference type="GO" id="GO:0008694">
    <property type="term" value="F:4-hydroxy-3-polyprenylbenzoate decarboxylase activity"/>
    <property type="evidence" value="ECO:0007669"/>
    <property type="project" value="UniProtKB-EC"/>
</dbReference>
<dbReference type="EMBL" id="LR746496">
    <property type="protein sequence ID" value="CAA7601029.1"/>
    <property type="molecule type" value="Genomic_DNA"/>
</dbReference>
<dbReference type="SUPFAM" id="SSF50475">
    <property type="entry name" value="FMN-binding split barrel"/>
    <property type="match status" value="1"/>
</dbReference>
<protein>
    <submittedName>
        <fullName evidence="6">3-octaprenyl-4-hydroxybenzoate carboxy-lyase</fullName>
        <ecNumber evidence="6">4.1.1.-</ecNumber>
    </submittedName>
    <submittedName>
        <fullName evidence="5">UbiD decarboxylyase family</fullName>
        <ecNumber evidence="5">4.1.1.98</ecNumber>
    </submittedName>
</protein>
<dbReference type="InterPro" id="IPR048304">
    <property type="entry name" value="UbiD_Rift_dom"/>
</dbReference>
<dbReference type="NCBIfam" id="TIGR00148">
    <property type="entry name" value="UbiD family decarboxylase"/>
    <property type="match status" value="1"/>
</dbReference>
<dbReference type="PANTHER" id="PTHR30108:SF21">
    <property type="entry name" value="4-HYDROXYBENZOATE DECARBOXYLASE"/>
    <property type="match status" value="1"/>
</dbReference>
<evidence type="ECO:0000313" key="6">
    <source>
        <dbReference type="EMBL" id="CEJ06903.1"/>
    </source>
</evidence>
<dbReference type="GO" id="GO:0005737">
    <property type="term" value="C:cytoplasm"/>
    <property type="evidence" value="ECO:0007669"/>
    <property type="project" value="TreeGrafter"/>
</dbReference>
<feature type="domain" description="3-octaprenyl-4-hydroxybenzoate carboxy-lyase-like Rift-related" evidence="2">
    <location>
        <begin position="93"/>
        <end position="286"/>
    </location>
</feature>
<gene>
    <name evidence="6" type="ORF">DEACI_1357</name>
    <name evidence="5" type="ORF">DEACI_1682</name>
</gene>
<evidence type="ECO:0000259" key="4">
    <source>
        <dbReference type="Pfam" id="PF20696"/>
    </source>
</evidence>
<dbReference type="EC" id="4.1.1.-" evidence="6"/>
<name>A0A8S0W7Q7_9FIRM</name>
<dbReference type="SUPFAM" id="SSF143968">
    <property type="entry name" value="UbiD C-terminal domain-like"/>
    <property type="match status" value="1"/>
</dbReference>
<dbReference type="InterPro" id="IPR002830">
    <property type="entry name" value="UbiD"/>
</dbReference>
<dbReference type="RefSeq" id="WP_240984606.1">
    <property type="nucleotide sequence ID" value="NZ_CDGJ01000036.1"/>
</dbReference>
<dbReference type="Pfam" id="PF20696">
    <property type="entry name" value="UbiD_C"/>
    <property type="match status" value="1"/>
</dbReference>
<keyword evidence="7" id="KW-1185">Reference proteome</keyword>